<proteinExistence type="predicted"/>
<dbReference type="RefSeq" id="WP_071648543.1">
    <property type="nucleotide sequence ID" value="NZ_CP017962.1"/>
</dbReference>
<accession>A0AAC9IZ05</accession>
<keyword evidence="1" id="KW-0472">Membrane</keyword>
<sequence length="168" mass="18818">MPIVQTLFILYIVTFLLMFIFIYRSNRREKEEENMGLVMVTMVSALLALAPTVLFAIILLALVGSANVVDTMFSLHIDITDIIFFSIGVLIYLFTIDSIIEAIVKYLVGKTSFDHAIILLTRVGAFYFIGLLIGLNQTNSIVVGGGVALIILVLELLFKLRENNRKEK</sequence>
<feature type="transmembrane region" description="Helical" evidence="1">
    <location>
        <begin position="82"/>
        <end position="104"/>
    </location>
</feature>
<protein>
    <submittedName>
        <fullName evidence="2">Uncharacterized protein</fullName>
    </submittedName>
</protein>
<dbReference type="AlphaFoldDB" id="A0AAC9IZ05"/>
<feature type="transmembrane region" description="Helical" evidence="1">
    <location>
        <begin position="141"/>
        <end position="158"/>
    </location>
</feature>
<keyword evidence="1" id="KW-1133">Transmembrane helix</keyword>
<reference evidence="2 3" key="1">
    <citation type="submission" date="2016-11" db="EMBL/GenBank/DDBJ databases">
        <title>Complete genome sequencing of Virgibacillus halodenitrificans PDB-F2.</title>
        <authorList>
            <person name="Sun Z."/>
            <person name="Zhou Y."/>
            <person name="Li H."/>
        </authorList>
    </citation>
    <scope>NUCLEOTIDE SEQUENCE [LARGE SCALE GENOMIC DNA]</scope>
    <source>
        <strain evidence="2 3">PDB-F2</strain>
    </source>
</reference>
<name>A0AAC9IZ05_VIRHA</name>
<dbReference type="GeneID" id="71513839"/>
<evidence type="ECO:0000313" key="3">
    <source>
        <dbReference type="Proteomes" id="UP000182945"/>
    </source>
</evidence>
<gene>
    <name evidence="2" type="ORF">BME96_05510</name>
</gene>
<evidence type="ECO:0000256" key="1">
    <source>
        <dbReference type="SAM" id="Phobius"/>
    </source>
</evidence>
<feature type="transmembrane region" description="Helical" evidence="1">
    <location>
        <begin position="116"/>
        <end position="135"/>
    </location>
</feature>
<keyword evidence="1" id="KW-0812">Transmembrane</keyword>
<feature type="transmembrane region" description="Helical" evidence="1">
    <location>
        <begin position="6"/>
        <end position="23"/>
    </location>
</feature>
<dbReference type="Proteomes" id="UP000182945">
    <property type="component" value="Chromosome"/>
</dbReference>
<organism evidence="2 3">
    <name type="scientific">Virgibacillus halodenitrificans</name>
    <name type="common">Bacillus halodenitrificans</name>
    <dbReference type="NCBI Taxonomy" id="1482"/>
    <lineage>
        <taxon>Bacteria</taxon>
        <taxon>Bacillati</taxon>
        <taxon>Bacillota</taxon>
        <taxon>Bacilli</taxon>
        <taxon>Bacillales</taxon>
        <taxon>Bacillaceae</taxon>
        <taxon>Virgibacillus</taxon>
    </lineage>
</organism>
<evidence type="ECO:0000313" key="2">
    <source>
        <dbReference type="EMBL" id="APC47655.1"/>
    </source>
</evidence>
<dbReference type="EMBL" id="CP017962">
    <property type="protein sequence ID" value="APC47655.1"/>
    <property type="molecule type" value="Genomic_DNA"/>
</dbReference>
<dbReference type="KEGG" id="vhl:BME96_05510"/>
<feature type="transmembrane region" description="Helical" evidence="1">
    <location>
        <begin position="35"/>
        <end position="62"/>
    </location>
</feature>